<dbReference type="RefSeq" id="XP_001594352.1">
    <property type="nucleotide sequence ID" value="XM_001594302.1"/>
</dbReference>
<gene>
    <name evidence="1" type="ORF">sscle_02g018960</name>
</gene>
<dbReference type="AlphaFoldDB" id="A0A1D9PWV0"/>
<organism evidence="1 2">
    <name type="scientific">Sclerotinia sclerotiorum (strain ATCC 18683 / 1980 / Ss-1)</name>
    <name type="common">White mold</name>
    <name type="synonym">Whetzelinia sclerotiorum</name>
    <dbReference type="NCBI Taxonomy" id="665079"/>
    <lineage>
        <taxon>Eukaryota</taxon>
        <taxon>Fungi</taxon>
        <taxon>Dikarya</taxon>
        <taxon>Ascomycota</taxon>
        <taxon>Pezizomycotina</taxon>
        <taxon>Leotiomycetes</taxon>
        <taxon>Helotiales</taxon>
        <taxon>Sclerotiniaceae</taxon>
        <taxon>Sclerotinia</taxon>
    </lineage>
</organism>
<dbReference type="EMBL" id="CP017815">
    <property type="protein sequence ID" value="APA07126.1"/>
    <property type="molecule type" value="Genomic_DNA"/>
</dbReference>
<evidence type="ECO:0000313" key="1">
    <source>
        <dbReference type="EMBL" id="APA07126.1"/>
    </source>
</evidence>
<sequence length="156" mass="17393">MTTASKTCTCELVNTYYQTCHHVTTSLHHATRIIPSKSSGASSFTSSNQTIATCPQEIHNLSLPPPLDSQQKSQTTLCASILKRTVINAGYGCPECEPEYHQSTDYITATTNNRVKKAVSDEDRRKKRLEWCMLAITDWEARKEAAGEEVPLDERS</sequence>
<dbReference type="OMA" id="CEPEYHQ"/>
<name>A0A1D9PWV0_SCLS1</name>
<dbReference type="OrthoDB" id="3546964at2759"/>
<reference evidence="2" key="1">
    <citation type="journal article" date="2017" name="Genome Biol. Evol.">
        <title>The complete genome sequence of the phytopathogenic fungus Sclerotinia sclerotiorum reveals insights into the genome architecture of broad host range pathogens.</title>
        <authorList>
            <person name="Derbyshire M."/>
            <person name="Denton-Giles M."/>
            <person name="Hegedus D."/>
            <person name="Seifbarghy S."/>
            <person name="Rollins J."/>
            <person name="van Kan J."/>
            <person name="Seidl M.F."/>
            <person name="Faino L."/>
            <person name="Mbengue M."/>
            <person name="Navaud O."/>
            <person name="Raffaele S."/>
            <person name="Hammond-Kosack K."/>
            <person name="Heard S."/>
            <person name="Oliver R."/>
        </authorList>
    </citation>
    <scope>NUCLEOTIDE SEQUENCE [LARGE SCALE GENOMIC DNA]</scope>
    <source>
        <strain evidence="2">ATCC 18683 / 1980 / Ss-1</strain>
    </source>
</reference>
<dbReference type="KEGG" id="ssl:SS1G_04159"/>
<dbReference type="Proteomes" id="UP000177798">
    <property type="component" value="Chromosome 2"/>
</dbReference>
<evidence type="ECO:0000313" key="2">
    <source>
        <dbReference type="Proteomes" id="UP000177798"/>
    </source>
</evidence>
<protein>
    <submittedName>
        <fullName evidence="1">Uncharacterized protein</fullName>
    </submittedName>
</protein>
<accession>A0A1D9PWV0</accession>
<dbReference type="VEuPathDB" id="FungiDB:sscle_02g018960"/>
<proteinExistence type="predicted"/>